<dbReference type="OrthoDB" id="5413827at2759"/>
<organism evidence="1 2">
    <name type="scientific">Cucurbitaria berberidis CBS 394.84</name>
    <dbReference type="NCBI Taxonomy" id="1168544"/>
    <lineage>
        <taxon>Eukaryota</taxon>
        <taxon>Fungi</taxon>
        <taxon>Dikarya</taxon>
        <taxon>Ascomycota</taxon>
        <taxon>Pezizomycotina</taxon>
        <taxon>Dothideomycetes</taxon>
        <taxon>Pleosporomycetidae</taxon>
        <taxon>Pleosporales</taxon>
        <taxon>Pleosporineae</taxon>
        <taxon>Cucurbitariaceae</taxon>
        <taxon>Cucurbitaria</taxon>
    </lineage>
</organism>
<name>A0A9P4L484_9PLEO</name>
<dbReference type="EMBL" id="ML976620">
    <property type="protein sequence ID" value="KAF1840623.1"/>
    <property type="molecule type" value="Genomic_DNA"/>
</dbReference>
<reference evidence="1" key="1">
    <citation type="submission" date="2020-01" db="EMBL/GenBank/DDBJ databases">
        <authorList>
            <consortium name="DOE Joint Genome Institute"/>
            <person name="Haridas S."/>
            <person name="Albert R."/>
            <person name="Binder M."/>
            <person name="Bloem J."/>
            <person name="Labutti K."/>
            <person name="Salamov A."/>
            <person name="Andreopoulos B."/>
            <person name="Baker S.E."/>
            <person name="Barry K."/>
            <person name="Bills G."/>
            <person name="Bluhm B.H."/>
            <person name="Cannon C."/>
            <person name="Castanera R."/>
            <person name="Culley D.E."/>
            <person name="Daum C."/>
            <person name="Ezra D."/>
            <person name="Gonzalez J.B."/>
            <person name="Henrissat B."/>
            <person name="Kuo A."/>
            <person name="Liang C."/>
            <person name="Lipzen A."/>
            <person name="Lutzoni F."/>
            <person name="Magnuson J."/>
            <person name="Mondo S."/>
            <person name="Nolan M."/>
            <person name="Ohm R."/>
            <person name="Pangilinan J."/>
            <person name="Park H.-J."/>
            <person name="Ramirez L."/>
            <person name="Alfaro M."/>
            <person name="Sun H."/>
            <person name="Tritt A."/>
            <person name="Yoshinaga Y."/>
            <person name="Zwiers L.-H."/>
            <person name="Turgeon B.G."/>
            <person name="Goodwin S.B."/>
            <person name="Spatafora J.W."/>
            <person name="Crous P.W."/>
            <person name="Grigoriev I.V."/>
        </authorList>
    </citation>
    <scope>NUCLEOTIDE SEQUENCE</scope>
    <source>
        <strain evidence="1">CBS 394.84</strain>
    </source>
</reference>
<dbReference type="PANTHER" id="PTHR38790:SF4">
    <property type="entry name" value="2EXR DOMAIN-CONTAINING PROTEIN"/>
    <property type="match status" value="1"/>
</dbReference>
<dbReference type="AlphaFoldDB" id="A0A9P4L484"/>
<dbReference type="PANTHER" id="PTHR38790">
    <property type="entry name" value="2EXR DOMAIN-CONTAINING PROTEIN-RELATED"/>
    <property type="match status" value="1"/>
</dbReference>
<accession>A0A9P4L484</accession>
<dbReference type="Proteomes" id="UP000800039">
    <property type="component" value="Unassembled WGS sequence"/>
</dbReference>
<proteinExistence type="predicted"/>
<comment type="caution">
    <text evidence="1">The sequence shown here is derived from an EMBL/GenBank/DDBJ whole genome shotgun (WGS) entry which is preliminary data.</text>
</comment>
<evidence type="ECO:0000313" key="2">
    <source>
        <dbReference type="Proteomes" id="UP000800039"/>
    </source>
</evidence>
<dbReference type="GeneID" id="63851685"/>
<keyword evidence="2" id="KW-1185">Reference proteome</keyword>
<sequence>MASTYTDKQSSPLLRVPAEIRIIIWTHVLGGETFSIHCWRRYTPFGFASRIIQKKRNFLALLATSRQVYSETRLLPFQFNAFRFKHQSSFLSFLAHFATDQQMAIRNVELVTWMARHMVDGEGWVLGRVEECFPVTRFGGLRRVNVEVRMNGCETDCVRGDCLGCGGSEVGVGEEERRVREWFEGKCERVEVGFERVMA</sequence>
<evidence type="ECO:0000313" key="1">
    <source>
        <dbReference type="EMBL" id="KAF1840623.1"/>
    </source>
</evidence>
<protein>
    <submittedName>
        <fullName evidence="1">Uncharacterized protein</fullName>
    </submittedName>
</protein>
<gene>
    <name evidence="1" type="ORF">K460DRAFT_371826</name>
</gene>
<dbReference type="RefSeq" id="XP_040783186.1">
    <property type="nucleotide sequence ID" value="XM_040934434.1"/>
</dbReference>